<dbReference type="AlphaFoldDB" id="A0A8K1D479"/>
<evidence type="ECO:0000256" key="1">
    <source>
        <dbReference type="SAM" id="MobiDB-lite"/>
    </source>
</evidence>
<accession>A0A8K1D479</accession>
<feature type="non-terminal residue" evidence="2">
    <location>
        <position position="1"/>
    </location>
</feature>
<organism evidence="2 3">
    <name type="scientific">Zosterops borbonicus</name>
    <dbReference type="NCBI Taxonomy" id="364589"/>
    <lineage>
        <taxon>Eukaryota</taxon>
        <taxon>Metazoa</taxon>
        <taxon>Chordata</taxon>
        <taxon>Craniata</taxon>
        <taxon>Vertebrata</taxon>
        <taxon>Euteleostomi</taxon>
        <taxon>Archelosauria</taxon>
        <taxon>Archosauria</taxon>
        <taxon>Dinosauria</taxon>
        <taxon>Saurischia</taxon>
        <taxon>Theropoda</taxon>
        <taxon>Coelurosauria</taxon>
        <taxon>Aves</taxon>
        <taxon>Neognathae</taxon>
        <taxon>Neoaves</taxon>
        <taxon>Telluraves</taxon>
        <taxon>Australaves</taxon>
        <taxon>Passeriformes</taxon>
        <taxon>Sylvioidea</taxon>
        <taxon>Zosteropidae</taxon>
        <taxon>Zosterops</taxon>
    </lineage>
</organism>
<comment type="caution">
    <text evidence="2">The sequence shown here is derived from an EMBL/GenBank/DDBJ whole genome shotgun (WGS) entry which is preliminary data.</text>
</comment>
<reference evidence="2" key="1">
    <citation type="submission" date="2019-04" db="EMBL/GenBank/DDBJ databases">
        <title>Genome assembly of Zosterops borbonicus 15179.</title>
        <authorList>
            <person name="Leroy T."/>
            <person name="Anselmetti Y."/>
            <person name="Tilak M.-K."/>
            <person name="Nabholz B."/>
        </authorList>
    </citation>
    <scope>NUCLEOTIDE SEQUENCE</scope>
    <source>
        <strain evidence="2">HGM_15179</strain>
        <tissue evidence="2">Muscle</tissue>
    </source>
</reference>
<feature type="region of interest" description="Disordered" evidence="1">
    <location>
        <begin position="1"/>
        <end position="66"/>
    </location>
</feature>
<dbReference type="EMBL" id="SWJQ01011354">
    <property type="protein sequence ID" value="TRZ04790.1"/>
    <property type="molecule type" value="Genomic_DNA"/>
</dbReference>
<name>A0A8K1D479_9PASS</name>
<proteinExistence type="predicted"/>
<evidence type="ECO:0000313" key="3">
    <source>
        <dbReference type="Proteomes" id="UP000796761"/>
    </source>
</evidence>
<feature type="non-terminal residue" evidence="2">
    <location>
        <position position="66"/>
    </location>
</feature>
<sequence>RGCAQQQQLEWPVFLAPQGEGRTGHLEPSAAPQGTEGPAAPGSSSAPHRDPGYGPAASPVSHRQLL</sequence>
<keyword evidence="3" id="KW-1185">Reference proteome</keyword>
<evidence type="ECO:0000313" key="2">
    <source>
        <dbReference type="EMBL" id="TRZ04790.1"/>
    </source>
</evidence>
<protein>
    <submittedName>
        <fullName evidence="2">Uncharacterized protein</fullName>
    </submittedName>
</protein>
<gene>
    <name evidence="2" type="ORF">HGM15179_022317</name>
</gene>
<dbReference type="Proteomes" id="UP000796761">
    <property type="component" value="Unassembled WGS sequence"/>
</dbReference>